<organism evidence="2 3">
    <name type="scientific">Caldisalinibacter kiritimatiensis</name>
    <dbReference type="NCBI Taxonomy" id="1304284"/>
    <lineage>
        <taxon>Bacteria</taxon>
        <taxon>Bacillati</taxon>
        <taxon>Bacillota</taxon>
        <taxon>Tissierellia</taxon>
        <taxon>Tissierellales</taxon>
        <taxon>Thermohalobacteraceae</taxon>
        <taxon>Caldisalinibacter</taxon>
    </lineage>
</organism>
<comment type="caution">
    <text evidence="2">The sequence shown here is derived from an EMBL/GenBank/DDBJ whole genome shotgun (WGS) entry which is preliminary data.</text>
</comment>
<dbReference type="AlphaFoldDB" id="R1AWB7"/>
<evidence type="ECO:0000313" key="2">
    <source>
        <dbReference type="EMBL" id="EOD01453.1"/>
    </source>
</evidence>
<feature type="transmembrane region" description="Helical" evidence="1">
    <location>
        <begin position="22"/>
        <end position="46"/>
    </location>
</feature>
<evidence type="ECO:0000256" key="1">
    <source>
        <dbReference type="SAM" id="Phobius"/>
    </source>
</evidence>
<sequence>MIESLIDLYKDMEYKNPKGTKMLLVLVIASTLCIVYIFASGIGGIVSNIFAPRITYIGQIEKIQVEEGQVSLTVKSLAGEDKGDWLNNLLPVQRPSWTNVKYPEEIEGKMKKYFKDIFTLEVDGELEYEVGDKVKIVGKNFKIKSISKANEHVIENATIPIVTGIVEKYKRKEQR</sequence>
<dbReference type="Proteomes" id="UP000013378">
    <property type="component" value="Unassembled WGS sequence"/>
</dbReference>
<reference evidence="2 3" key="1">
    <citation type="journal article" date="2015" name="Geomicrobiol. J.">
        <title>Caldisalinibacter kiritimatiensis gen. nov., sp. nov., a moderately thermohalophilic thiosulfate-reducing bacterium from a hypersaline microbial mat.</title>
        <authorList>
            <person name="Ben Hania W."/>
            <person name="Joseph M."/>
            <person name="Fiebig A."/>
            <person name="Bunk B."/>
            <person name="Klenk H.-P."/>
            <person name="Fardeau M.-L."/>
            <person name="Spring S."/>
        </authorList>
    </citation>
    <scope>NUCLEOTIDE SEQUENCE [LARGE SCALE GENOMIC DNA]</scope>
    <source>
        <strain evidence="2 3">L21-TH-D2</strain>
    </source>
</reference>
<dbReference type="STRING" id="1304284.L21TH_0500"/>
<keyword evidence="3" id="KW-1185">Reference proteome</keyword>
<protein>
    <submittedName>
        <fullName evidence="2">Uncharacterized protein</fullName>
    </submittedName>
</protein>
<dbReference type="RefSeq" id="WP_006308236.1">
    <property type="nucleotide sequence ID" value="NZ_ARZA01000058.1"/>
</dbReference>
<proteinExistence type="predicted"/>
<dbReference type="EMBL" id="ARZA01000058">
    <property type="protein sequence ID" value="EOD01453.1"/>
    <property type="molecule type" value="Genomic_DNA"/>
</dbReference>
<keyword evidence="1" id="KW-0472">Membrane</keyword>
<accession>R1AWB7</accession>
<keyword evidence="1" id="KW-0812">Transmembrane</keyword>
<evidence type="ECO:0000313" key="3">
    <source>
        <dbReference type="Proteomes" id="UP000013378"/>
    </source>
</evidence>
<name>R1AWB7_9FIRM</name>
<keyword evidence="1" id="KW-1133">Transmembrane helix</keyword>
<gene>
    <name evidence="2" type="ORF">L21TH_0500</name>
</gene>